<evidence type="ECO:0000313" key="3">
    <source>
        <dbReference type="Proteomes" id="UP001626550"/>
    </source>
</evidence>
<gene>
    <name evidence="2" type="ORF">Ciccas_010856</name>
</gene>
<dbReference type="PROSITE" id="PS51257">
    <property type="entry name" value="PROKAR_LIPOPROTEIN"/>
    <property type="match status" value="1"/>
</dbReference>
<dbReference type="Proteomes" id="UP001626550">
    <property type="component" value="Unassembled WGS sequence"/>
</dbReference>
<organism evidence="2 3">
    <name type="scientific">Cichlidogyrus casuarinus</name>
    <dbReference type="NCBI Taxonomy" id="1844966"/>
    <lineage>
        <taxon>Eukaryota</taxon>
        <taxon>Metazoa</taxon>
        <taxon>Spiralia</taxon>
        <taxon>Lophotrochozoa</taxon>
        <taxon>Platyhelminthes</taxon>
        <taxon>Monogenea</taxon>
        <taxon>Monopisthocotylea</taxon>
        <taxon>Dactylogyridea</taxon>
        <taxon>Ancyrocephalidae</taxon>
        <taxon>Cichlidogyrus</taxon>
    </lineage>
</organism>
<evidence type="ECO:0000313" key="2">
    <source>
        <dbReference type="EMBL" id="KAL3310578.1"/>
    </source>
</evidence>
<accession>A0ABD2PU38</accession>
<proteinExistence type="predicted"/>
<sequence>MKLMEVFKDCTNTLHCAILLLFGCRIDLKAPGLYRVTFKDPISGELSISNSLTFKFELREPSKPWTLLQGSSPLLKQIPEGEKLYPLAEEMKNAPVLIANLLMAFLRKNGISLPQRQRLTEGIPRAPRQPVFAVPRPPATDPNDTMDL</sequence>
<keyword evidence="3" id="KW-1185">Reference proteome</keyword>
<dbReference type="EMBL" id="JBJKFK010002831">
    <property type="protein sequence ID" value="KAL3310578.1"/>
    <property type="molecule type" value="Genomic_DNA"/>
</dbReference>
<dbReference type="AlphaFoldDB" id="A0ABD2PU38"/>
<protein>
    <submittedName>
        <fullName evidence="2">Uncharacterized protein</fullName>
    </submittedName>
</protein>
<evidence type="ECO:0000256" key="1">
    <source>
        <dbReference type="SAM" id="MobiDB-lite"/>
    </source>
</evidence>
<name>A0ABD2PU38_9PLAT</name>
<feature type="region of interest" description="Disordered" evidence="1">
    <location>
        <begin position="128"/>
        <end position="148"/>
    </location>
</feature>
<reference evidence="2 3" key="1">
    <citation type="submission" date="2024-11" db="EMBL/GenBank/DDBJ databases">
        <title>Adaptive evolution of stress response genes in parasites aligns with host niche diversity.</title>
        <authorList>
            <person name="Hahn C."/>
            <person name="Resl P."/>
        </authorList>
    </citation>
    <scope>NUCLEOTIDE SEQUENCE [LARGE SCALE GENOMIC DNA]</scope>
    <source>
        <strain evidence="2">EGGRZ-B1_66</strain>
        <tissue evidence="2">Body</tissue>
    </source>
</reference>
<comment type="caution">
    <text evidence="2">The sequence shown here is derived from an EMBL/GenBank/DDBJ whole genome shotgun (WGS) entry which is preliminary data.</text>
</comment>